<organism evidence="1">
    <name type="scientific">Picea glauca</name>
    <name type="common">White spruce</name>
    <name type="synonym">Pinus glauca</name>
    <dbReference type="NCBI Taxonomy" id="3330"/>
    <lineage>
        <taxon>Eukaryota</taxon>
        <taxon>Viridiplantae</taxon>
        <taxon>Streptophyta</taxon>
        <taxon>Embryophyta</taxon>
        <taxon>Tracheophyta</taxon>
        <taxon>Spermatophyta</taxon>
        <taxon>Pinopsida</taxon>
        <taxon>Pinidae</taxon>
        <taxon>Conifers I</taxon>
        <taxon>Pinales</taxon>
        <taxon>Pinaceae</taxon>
        <taxon>Picea</taxon>
    </lineage>
</organism>
<comment type="caution">
    <text evidence="1">The sequence shown here is derived from an EMBL/GenBank/DDBJ whole genome shotgun (WGS) entry which is preliminary data.</text>
</comment>
<dbReference type="EMBL" id="LKAM01000024">
    <property type="protein sequence ID" value="KUM45195.1"/>
    <property type="molecule type" value="Genomic_DNA"/>
</dbReference>
<name>A0A101LTR8_PICGL</name>
<gene>
    <name evidence="1" type="ORF">ABT39_MTgene3582</name>
</gene>
<accession>A0A101LTR8</accession>
<protein>
    <submittedName>
        <fullName evidence="1">Uncharacterized protein</fullName>
    </submittedName>
</protein>
<reference evidence="1" key="1">
    <citation type="journal article" date="2015" name="Genome Biol. Evol.">
        <title>Organellar Genomes of White Spruce (Picea glauca): Assembly and Annotation.</title>
        <authorList>
            <person name="Jackman S.D."/>
            <person name="Warren R.L."/>
            <person name="Gibb E.A."/>
            <person name="Vandervalk B.P."/>
            <person name="Mohamadi H."/>
            <person name="Chu J."/>
            <person name="Raymond A."/>
            <person name="Pleasance S."/>
            <person name="Coope R."/>
            <person name="Wildung M.R."/>
            <person name="Ritland C.E."/>
            <person name="Bousquet J."/>
            <person name="Jones S.J."/>
            <person name="Bohlmann J."/>
            <person name="Birol I."/>
        </authorList>
    </citation>
    <scope>NUCLEOTIDE SEQUENCE [LARGE SCALE GENOMIC DNA]</scope>
    <source>
        <tissue evidence="1">Flushing bud</tissue>
    </source>
</reference>
<keyword evidence="1" id="KW-0496">Mitochondrion</keyword>
<evidence type="ECO:0000313" key="1">
    <source>
        <dbReference type="EMBL" id="KUM45195.1"/>
    </source>
</evidence>
<geneLocation type="mitochondrion" evidence="1"/>
<sequence length="66" mass="7536">MHSIQLIQVSMPGRCYPSVDPSLMHRCLAFFLLEYLSLPIQSNLTYPSFPPIVPIISDHVPFIHNI</sequence>
<proteinExistence type="predicted"/>
<dbReference type="AlphaFoldDB" id="A0A101LTR8"/>